<proteinExistence type="predicted"/>
<organism evidence="1 2">
    <name type="scientific">Marasmiellus scandens</name>
    <dbReference type="NCBI Taxonomy" id="2682957"/>
    <lineage>
        <taxon>Eukaryota</taxon>
        <taxon>Fungi</taxon>
        <taxon>Dikarya</taxon>
        <taxon>Basidiomycota</taxon>
        <taxon>Agaricomycotina</taxon>
        <taxon>Agaricomycetes</taxon>
        <taxon>Agaricomycetidae</taxon>
        <taxon>Agaricales</taxon>
        <taxon>Marasmiineae</taxon>
        <taxon>Omphalotaceae</taxon>
        <taxon>Marasmiellus</taxon>
    </lineage>
</organism>
<evidence type="ECO:0000313" key="1">
    <source>
        <dbReference type="EMBL" id="KAK7460992.1"/>
    </source>
</evidence>
<dbReference type="EMBL" id="JBANRG010000014">
    <property type="protein sequence ID" value="KAK7460992.1"/>
    <property type="molecule type" value="Genomic_DNA"/>
</dbReference>
<evidence type="ECO:0008006" key="3">
    <source>
        <dbReference type="Google" id="ProtNLM"/>
    </source>
</evidence>
<name>A0ABR1JJ90_9AGAR</name>
<protein>
    <recommendedName>
        <fullName evidence="3">F-box domain-containing protein</fullName>
    </recommendedName>
</protein>
<reference evidence="1 2" key="1">
    <citation type="submission" date="2024-01" db="EMBL/GenBank/DDBJ databases">
        <title>A draft genome for the cacao thread blight pathogen Marasmiellus scandens.</title>
        <authorList>
            <person name="Baruah I.K."/>
            <person name="Leung J."/>
            <person name="Bukari Y."/>
            <person name="Amoako-Attah I."/>
            <person name="Meinhardt L.W."/>
            <person name="Bailey B.A."/>
            <person name="Cohen S.P."/>
        </authorList>
    </citation>
    <scope>NUCLEOTIDE SEQUENCE [LARGE SCALE GENOMIC DNA]</scope>
    <source>
        <strain evidence="1 2">GH-19</strain>
    </source>
</reference>
<gene>
    <name evidence="1" type="ORF">VKT23_008919</name>
</gene>
<evidence type="ECO:0000313" key="2">
    <source>
        <dbReference type="Proteomes" id="UP001498398"/>
    </source>
</evidence>
<dbReference type="Proteomes" id="UP001498398">
    <property type="component" value="Unassembled WGS sequence"/>
</dbReference>
<sequence>MQANLDLPVEILHDILTYAIHGSEECFNILCTNSLFHSIALRILHQDLYFTSASQLMRFARYVYDITRTGDTLNADSIKLNDLACEPQTLTVELAGGTAFNLVAPIGGITGFGTGMYPLSIFECLHQALSGLARHPKARLDGNGRHILDTFYLRLNSHSIDKRCYNVYDAFTLVNPRKFIWVGPDPPHHFSIAIVPNAVPSLFEALSTYTRLTYLKLTNIAFPTLGTSDALSTAFSTISMSSQSPNSSSESSIEYIRIPVIPSLQTLYLGQTTFLSAPSIASYILNTIRSTSVGGDAPSSPNTHAQLERVHLVDVYEGSIWGLRLRMPHIVTAALFLTEHPEYSDGYDGRLEPGGDKTLQERIQDAIENLVLVEVKTERIMGGDRGS</sequence>
<accession>A0ABR1JJ90</accession>
<comment type="caution">
    <text evidence="1">The sequence shown here is derived from an EMBL/GenBank/DDBJ whole genome shotgun (WGS) entry which is preliminary data.</text>
</comment>
<keyword evidence="2" id="KW-1185">Reference proteome</keyword>